<reference evidence="3" key="3">
    <citation type="submission" date="2025-04" db="UniProtKB">
        <authorList>
            <consortium name="RefSeq"/>
        </authorList>
    </citation>
    <scope>IDENTIFICATION</scope>
    <source>
        <strain evidence="3">CBS 304.34</strain>
    </source>
</reference>
<evidence type="ECO:0008006" key="4">
    <source>
        <dbReference type="Google" id="ProtNLM"/>
    </source>
</evidence>
<proteinExistence type="predicted"/>
<gene>
    <name evidence="1 3" type="ORF">BDZ99DRAFT_461598</name>
</gene>
<reference evidence="3" key="2">
    <citation type="submission" date="2020-04" db="EMBL/GenBank/DDBJ databases">
        <authorList>
            <consortium name="NCBI Genome Project"/>
        </authorList>
    </citation>
    <scope>NUCLEOTIDE SEQUENCE</scope>
    <source>
        <strain evidence="3">CBS 304.34</strain>
    </source>
</reference>
<dbReference type="Proteomes" id="UP000504636">
    <property type="component" value="Unplaced"/>
</dbReference>
<protein>
    <recommendedName>
        <fullName evidence="4">Imidazoleglycerol-phosphate dehydratase</fullName>
    </recommendedName>
</protein>
<evidence type="ECO:0000313" key="2">
    <source>
        <dbReference type="Proteomes" id="UP000504636"/>
    </source>
</evidence>
<dbReference type="PANTHER" id="PTHR39153">
    <property type="entry name" value="AGR244WP"/>
    <property type="match status" value="1"/>
</dbReference>
<name>A0A6A6YRK7_9PEZI</name>
<organism evidence="1">
    <name type="scientific">Mytilinidion resinicola</name>
    <dbReference type="NCBI Taxonomy" id="574789"/>
    <lineage>
        <taxon>Eukaryota</taxon>
        <taxon>Fungi</taxon>
        <taxon>Dikarya</taxon>
        <taxon>Ascomycota</taxon>
        <taxon>Pezizomycotina</taxon>
        <taxon>Dothideomycetes</taxon>
        <taxon>Pleosporomycetidae</taxon>
        <taxon>Mytilinidiales</taxon>
        <taxon>Mytilinidiaceae</taxon>
        <taxon>Mytilinidion</taxon>
    </lineage>
</organism>
<evidence type="ECO:0000313" key="1">
    <source>
        <dbReference type="EMBL" id="KAF2811572.1"/>
    </source>
</evidence>
<dbReference type="OrthoDB" id="3979469at2759"/>
<dbReference type="EMBL" id="MU003698">
    <property type="protein sequence ID" value="KAF2811572.1"/>
    <property type="molecule type" value="Genomic_DNA"/>
</dbReference>
<keyword evidence="2" id="KW-1185">Reference proteome</keyword>
<sequence length="125" mass="13842">MTSRTHKSLDDADAKEAGWEAARGAGVGAMKWGAFAGVCGATAYAFSPVYRGLTVQFKVYIQMAFMIVGSAVEGDKRMLAYEHQLRHQRRQARDLELWRRYEADFEDRGTPGVGGEGGVHRDNKS</sequence>
<dbReference type="AlphaFoldDB" id="A0A6A6YRK7"/>
<dbReference type="GeneID" id="54460545"/>
<reference evidence="1 3" key="1">
    <citation type="journal article" date="2020" name="Stud. Mycol.">
        <title>101 Dothideomycetes genomes: a test case for predicting lifestyles and emergence of pathogens.</title>
        <authorList>
            <person name="Haridas S."/>
            <person name="Albert R."/>
            <person name="Binder M."/>
            <person name="Bloem J."/>
            <person name="Labutti K."/>
            <person name="Salamov A."/>
            <person name="Andreopoulos B."/>
            <person name="Baker S."/>
            <person name="Barry K."/>
            <person name="Bills G."/>
            <person name="Bluhm B."/>
            <person name="Cannon C."/>
            <person name="Castanera R."/>
            <person name="Culley D."/>
            <person name="Daum C."/>
            <person name="Ezra D."/>
            <person name="Gonzalez J."/>
            <person name="Henrissat B."/>
            <person name="Kuo A."/>
            <person name="Liang C."/>
            <person name="Lipzen A."/>
            <person name="Lutzoni F."/>
            <person name="Magnuson J."/>
            <person name="Mondo S."/>
            <person name="Nolan M."/>
            <person name="Ohm R."/>
            <person name="Pangilinan J."/>
            <person name="Park H.-J."/>
            <person name="Ramirez L."/>
            <person name="Alfaro M."/>
            <person name="Sun H."/>
            <person name="Tritt A."/>
            <person name="Yoshinaga Y."/>
            <person name="Zwiers L.-H."/>
            <person name="Turgeon B."/>
            <person name="Goodwin S."/>
            <person name="Spatafora J."/>
            <person name="Crous P."/>
            <person name="Grigoriev I."/>
        </authorList>
    </citation>
    <scope>NUCLEOTIDE SEQUENCE</scope>
    <source>
        <strain evidence="1 3">CBS 304.34</strain>
    </source>
</reference>
<evidence type="ECO:0000313" key="3">
    <source>
        <dbReference type="RefSeq" id="XP_033578536.1"/>
    </source>
</evidence>
<dbReference type="RefSeq" id="XP_033578536.1">
    <property type="nucleotide sequence ID" value="XM_033719652.1"/>
</dbReference>
<dbReference type="PANTHER" id="PTHR39153:SF1">
    <property type="entry name" value="AGR244WP"/>
    <property type="match status" value="1"/>
</dbReference>
<accession>A0A6A6YRK7</accession>
<dbReference type="InterPro" id="IPR038882">
    <property type="entry name" value="Rcf3"/>
</dbReference>